<evidence type="ECO:0000313" key="1">
    <source>
        <dbReference type="EMBL" id="GFP90023.1"/>
    </source>
</evidence>
<sequence length="233" mass="26064">MTGLDLCLRIGNGEQLGLDTKMMGLSEFDACKDPYQGGVCKVRAKLPDAYPYKSGTIESVFGDGDIYGTKPHVVMAHSNDVFVQILKTAHLISQGYSGTIMVSLVPKDEGHVALMELSKWRLEGLDHLYAQAVQVRQWDNLTGKMKIANPQSSRLVWETCLKEFNSLSKVVLSLLFLHVTSFGFKCDWALTRWFYGPRVGLERAQKMVFIAAHVKLERRDFVKCGGEGRGDDE</sequence>
<dbReference type="AlphaFoldDB" id="A0A830C1L3"/>
<keyword evidence="2" id="KW-1185">Reference proteome</keyword>
<protein>
    <submittedName>
        <fullName evidence="1">Uncharacterized protein</fullName>
    </submittedName>
</protein>
<dbReference type="Proteomes" id="UP000653305">
    <property type="component" value="Unassembled WGS sequence"/>
</dbReference>
<reference evidence="1" key="1">
    <citation type="submission" date="2020-07" db="EMBL/GenBank/DDBJ databases">
        <title>Ethylene signaling mediates host invasion by parasitic plants.</title>
        <authorList>
            <person name="Yoshida S."/>
        </authorList>
    </citation>
    <scope>NUCLEOTIDE SEQUENCE</scope>
    <source>
        <strain evidence="1">Okayama</strain>
    </source>
</reference>
<dbReference type="EMBL" id="BMAC01000207">
    <property type="protein sequence ID" value="GFP90023.1"/>
    <property type="molecule type" value="Genomic_DNA"/>
</dbReference>
<organism evidence="1 2">
    <name type="scientific">Phtheirospermum japonicum</name>
    <dbReference type="NCBI Taxonomy" id="374723"/>
    <lineage>
        <taxon>Eukaryota</taxon>
        <taxon>Viridiplantae</taxon>
        <taxon>Streptophyta</taxon>
        <taxon>Embryophyta</taxon>
        <taxon>Tracheophyta</taxon>
        <taxon>Spermatophyta</taxon>
        <taxon>Magnoliopsida</taxon>
        <taxon>eudicotyledons</taxon>
        <taxon>Gunneridae</taxon>
        <taxon>Pentapetalae</taxon>
        <taxon>asterids</taxon>
        <taxon>lamiids</taxon>
        <taxon>Lamiales</taxon>
        <taxon>Orobanchaceae</taxon>
        <taxon>Orobanchaceae incertae sedis</taxon>
        <taxon>Phtheirospermum</taxon>
    </lineage>
</organism>
<name>A0A830C1L3_9LAMI</name>
<evidence type="ECO:0000313" key="2">
    <source>
        <dbReference type="Proteomes" id="UP000653305"/>
    </source>
</evidence>
<proteinExistence type="predicted"/>
<dbReference type="OrthoDB" id="1706211at2759"/>
<comment type="caution">
    <text evidence="1">The sequence shown here is derived from an EMBL/GenBank/DDBJ whole genome shotgun (WGS) entry which is preliminary data.</text>
</comment>
<accession>A0A830C1L3</accession>
<gene>
    <name evidence="1" type="ORF">PHJA_001146100</name>
</gene>